<comment type="caution">
    <text evidence="1">The sequence shown here is derived from an EMBL/GenBank/DDBJ whole genome shotgun (WGS) entry which is preliminary data.</text>
</comment>
<dbReference type="Gene3D" id="3.30.2310.20">
    <property type="entry name" value="RelE-like"/>
    <property type="match status" value="1"/>
</dbReference>
<gene>
    <name evidence="1" type="ORF">D2U88_04560</name>
    <name evidence="2" type="ORF">FQ019_04535</name>
</gene>
<dbReference type="Proteomes" id="UP000321528">
    <property type="component" value="Unassembled WGS sequence"/>
</dbReference>
<reference evidence="2 4" key="2">
    <citation type="submission" date="2019-07" db="EMBL/GenBank/DDBJ databases">
        <title>Draft genome of two Muricauda strains isolated from deep sea.</title>
        <authorList>
            <person name="Sun C."/>
        </authorList>
    </citation>
    <scope>NUCLEOTIDE SEQUENCE [LARGE SCALE GENOMIC DNA]</scope>
    <source>
        <strain evidence="2 4">NH166</strain>
    </source>
</reference>
<keyword evidence="4" id="KW-1185">Reference proteome</keyword>
<dbReference type="InterPro" id="IPR035093">
    <property type="entry name" value="RelE/ParE_toxin_dom_sf"/>
</dbReference>
<dbReference type="RefSeq" id="WP_119639121.1">
    <property type="nucleotide sequence ID" value="NZ_QXFJ01000010.1"/>
</dbReference>
<dbReference type="OrthoDB" id="9801026at2"/>
<protein>
    <submittedName>
        <fullName evidence="1">Killer suppression protein HigA</fullName>
    </submittedName>
</protein>
<evidence type="ECO:0000313" key="4">
    <source>
        <dbReference type="Proteomes" id="UP000321528"/>
    </source>
</evidence>
<evidence type="ECO:0000313" key="1">
    <source>
        <dbReference type="EMBL" id="RIV72906.1"/>
    </source>
</evidence>
<name>A0A418NAI4_9FLAO</name>
<evidence type="ECO:0000313" key="2">
    <source>
        <dbReference type="EMBL" id="TXK05413.1"/>
    </source>
</evidence>
<dbReference type="EMBL" id="QXFJ01000010">
    <property type="protein sequence ID" value="RIV72906.1"/>
    <property type="molecule type" value="Genomic_DNA"/>
</dbReference>
<sequence>MEITFDDSKLEKLANNFKKCQKQMGQIRAKLYNKRLGDLRNALTLEDVRYLPGHYHELTGDRKGQWACDLDQPYRLVFEPHEQPIPTDENGKYIWLQIKGVEIIEITNYHGK</sequence>
<proteinExistence type="predicted"/>
<dbReference type="SUPFAM" id="SSF143011">
    <property type="entry name" value="RelE-like"/>
    <property type="match status" value="1"/>
</dbReference>
<accession>A0A418NAI4</accession>
<dbReference type="EMBL" id="VNWL01000009">
    <property type="protein sequence ID" value="TXK05413.1"/>
    <property type="molecule type" value="Genomic_DNA"/>
</dbReference>
<dbReference type="Proteomes" id="UP000284189">
    <property type="component" value="Unassembled WGS sequence"/>
</dbReference>
<organism evidence="1 3">
    <name type="scientific">Flagellimonas aequoris</name>
    <dbReference type="NCBI Taxonomy" id="2306997"/>
    <lineage>
        <taxon>Bacteria</taxon>
        <taxon>Pseudomonadati</taxon>
        <taxon>Bacteroidota</taxon>
        <taxon>Flavobacteriia</taxon>
        <taxon>Flavobacteriales</taxon>
        <taxon>Flavobacteriaceae</taxon>
        <taxon>Flagellimonas</taxon>
    </lineage>
</organism>
<evidence type="ECO:0000313" key="3">
    <source>
        <dbReference type="Proteomes" id="UP000284189"/>
    </source>
</evidence>
<dbReference type="AlphaFoldDB" id="A0A418NAI4"/>
<reference evidence="1 3" key="1">
    <citation type="submission" date="2018-08" db="EMBL/GenBank/DDBJ databases">
        <title>Proposal of Muricauda 72 sp.nov. and Muricauda NH166 sp.nov., isolated from seawater.</title>
        <authorList>
            <person name="Cheng H."/>
            <person name="Wu Y.-H."/>
            <person name="Guo L.-L."/>
            <person name="Xu X.-W."/>
        </authorList>
    </citation>
    <scope>NUCLEOTIDE SEQUENCE [LARGE SCALE GENOMIC DNA]</scope>
    <source>
        <strain evidence="1 3">NH166</strain>
    </source>
</reference>